<sequence length="618" mass="63468">MERPAKRMKITNPDVRNPRDSGSRRTEGLFTSELGMRSDETDREILPTRTISLLDLQRQKVFGNYQQSPRPVLPRRNAGIYLLPRAPDATVTASVVQVNVNDGTTTSKVTEVPVATTGAVVSLTDVGSLTTALSLTIPGLSNSTTPTGSGTDSAQETITSSTTPLPPDTSTITSVTTSSSPLPPVNGTVPIPTTSTEQRTVTVTATSTFEISLINGTILATEPYFGVTSTRTKSTGTGSSSASRTYTFGELPSTPPGSSHGSPTSTGSDSSATSTDYFAGAAGASGAGTTTPTSDPASTSSSSSDGGGGGGSSTGLTPTQQQVVGGVVGGVAGVALTLVIILFLLRWYRRRLKARGQLPEQIAARELSGGGTGEAYPMSQRSSTTPLAAVVAHGFKRLRPHSNQTLGTTVTADTTSSVPESERGFQRIAGRKIAPVIGSGGDPYGGNYGAFEKDVDAGPSNIPEIGLSGASFYQDNRGFYGGQGVQTPTIPSSPITATSAAKTGEMSAATGAASSTRDFADPRVPSALNSSQASLTTPTRPEGYAVMRPSPARTPVTLSPAASSIRLPIQQPPSMDEHAPPMPVSALRDGVGRSLASQDGSRVSKSSGRSAGRFTENM</sequence>
<protein>
    <recommendedName>
        <fullName evidence="5">Mid2 domain-containing protein</fullName>
    </recommendedName>
</protein>
<accession>V9DLE7</accession>
<evidence type="ECO:0000313" key="4">
    <source>
        <dbReference type="Proteomes" id="UP000030678"/>
    </source>
</evidence>
<feature type="compositionally biased region" description="Low complexity" evidence="1">
    <location>
        <begin position="256"/>
        <end position="304"/>
    </location>
</feature>
<feature type="region of interest" description="Disordered" evidence="1">
    <location>
        <begin position="229"/>
        <end position="317"/>
    </location>
</feature>
<dbReference type="Proteomes" id="UP000030678">
    <property type="component" value="Unassembled WGS sequence"/>
</dbReference>
<evidence type="ECO:0000256" key="2">
    <source>
        <dbReference type="SAM" id="Phobius"/>
    </source>
</evidence>
<feature type="region of interest" description="Disordered" evidence="1">
    <location>
        <begin position="141"/>
        <end position="197"/>
    </location>
</feature>
<keyword evidence="2" id="KW-0812">Transmembrane</keyword>
<keyword evidence="2" id="KW-1133">Transmembrane helix</keyword>
<dbReference type="HOGENOM" id="CLU_490024_0_0_1"/>
<dbReference type="OrthoDB" id="5421784at2759"/>
<feature type="compositionally biased region" description="Polar residues" evidence="1">
    <location>
        <begin position="527"/>
        <end position="539"/>
    </location>
</feature>
<dbReference type="AlphaFoldDB" id="V9DLE7"/>
<feature type="transmembrane region" description="Helical" evidence="2">
    <location>
        <begin position="323"/>
        <end position="345"/>
    </location>
</feature>
<proteinExistence type="predicted"/>
<keyword evidence="2" id="KW-0472">Membrane</keyword>
<dbReference type="GeneID" id="19978622"/>
<feature type="region of interest" description="Disordered" evidence="1">
    <location>
        <begin position="1"/>
        <end position="29"/>
    </location>
</feature>
<dbReference type="EMBL" id="KB822697">
    <property type="protein sequence ID" value="ETI27680.1"/>
    <property type="molecule type" value="Genomic_DNA"/>
</dbReference>
<feature type="compositionally biased region" description="Low complexity" evidence="1">
    <location>
        <begin position="229"/>
        <end position="245"/>
    </location>
</feature>
<dbReference type="VEuPathDB" id="FungiDB:G647_00129"/>
<feature type="region of interest" description="Disordered" evidence="1">
    <location>
        <begin position="484"/>
        <end position="618"/>
    </location>
</feature>
<dbReference type="RefSeq" id="XP_008721754.1">
    <property type="nucleotide sequence ID" value="XM_008723532.1"/>
</dbReference>
<gene>
    <name evidence="3" type="ORF">G647_00129</name>
</gene>
<feature type="compositionally biased region" description="Low complexity" evidence="1">
    <location>
        <begin position="487"/>
        <end position="501"/>
    </location>
</feature>
<feature type="compositionally biased region" description="Low complexity" evidence="1">
    <location>
        <begin position="157"/>
        <end position="180"/>
    </location>
</feature>
<evidence type="ECO:0000256" key="1">
    <source>
        <dbReference type="SAM" id="MobiDB-lite"/>
    </source>
</evidence>
<feature type="compositionally biased region" description="Polar residues" evidence="1">
    <location>
        <begin position="141"/>
        <end position="156"/>
    </location>
</feature>
<organism evidence="3 4">
    <name type="scientific">Cladophialophora carrionii CBS 160.54</name>
    <dbReference type="NCBI Taxonomy" id="1279043"/>
    <lineage>
        <taxon>Eukaryota</taxon>
        <taxon>Fungi</taxon>
        <taxon>Dikarya</taxon>
        <taxon>Ascomycota</taxon>
        <taxon>Pezizomycotina</taxon>
        <taxon>Eurotiomycetes</taxon>
        <taxon>Chaetothyriomycetidae</taxon>
        <taxon>Chaetothyriales</taxon>
        <taxon>Herpotrichiellaceae</taxon>
        <taxon>Cladophialophora</taxon>
    </lineage>
</organism>
<reference evidence="3 4" key="1">
    <citation type="submission" date="2013-03" db="EMBL/GenBank/DDBJ databases">
        <title>The Genome Sequence of Cladophialophora carrionii CBS 160.54.</title>
        <authorList>
            <consortium name="The Broad Institute Genomics Platform"/>
            <person name="Cuomo C."/>
            <person name="de Hoog S."/>
            <person name="Gorbushina A."/>
            <person name="Walker B."/>
            <person name="Young S.K."/>
            <person name="Zeng Q."/>
            <person name="Gargeya S."/>
            <person name="Fitzgerald M."/>
            <person name="Haas B."/>
            <person name="Abouelleil A."/>
            <person name="Allen A.W."/>
            <person name="Alvarado L."/>
            <person name="Arachchi H.M."/>
            <person name="Berlin A.M."/>
            <person name="Chapman S.B."/>
            <person name="Gainer-Dewar J."/>
            <person name="Goldberg J."/>
            <person name="Griggs A."/>
            <person name="Gujja S."/>
            <person name="Hansen M."/>
            <person name="Howarth C."/>
            <person name="Imamovic A."/>
            <person name="Ireland A."/>
            <person name="Larimer J."/>
            <person name="McCowan C."/>
            <person name="Murphy C."/>
            <person name="Pearson M."/>
            <person name="Poon T.W."/>
            <person name="Priest M."/>
            <person name="Roberts A."/>
            <person name="Saif S."/>
            <person name="Shea T."/>
            <person name="Sisk P."/>
            <person name="Sykes S."/>
            <person name="Wortman J."/>
            <person name="Nusbaum C."/>
            <person name="Birren B."/>
        </authorList>
    </citation>
    <scope>NUCLEOTIDE SEQUENCE [LARGE SCALE GENOMIC DNA]</scope>
    <source>
        <strain evidence="3 4">CBS 160.54</strain>
    </source>
</reference>
<evidence type="ECO:0000313" key="3">
    <source>
        <dbReference type="EMBL" id="ETI27680.1"/>
    </source>
</evidence>
<feature type="compositionally biased region" description="Basic and acidic residues" evidence="1">
    <location>
        <begin position="16"/>
        <end position="27"/>
    </location>
</feature>
<name>V9DLE7_9EURO</name>
<evidence type="ECO:0008006" key="5">
    <source>
        <dbReference type="Google" id="ProtNLM"/>
    </source>
</evidence>
<feature type="compositionally biased region" description="Polar residues" evidence="1">
    <location>
        <begin position="595"/>
        <end position="609"/>
    </location>
</feature>